<gene>
    <name evidence="7" type="ORF">MED297_19572</name>
</gene>
<protein>
    <recommendedName>
        <fullName evidence="2">diguanylate cyclase</fullName>
        <ecNumber evidence="2">2.7.7.65</ecNumber>
    </recommendedName>
</protein>
<dbReference type="SUPFAM" id="SSF55073">
    <property type="entry name" value="Nucleotide cyclase"/>
    <property type="match status" value="1"/>
</dbReference>
<dbReference type="InterPro" id="IPR043128">
    <property type="entry name" value="Rev_trsase/Diguanyl_cyclase"/>
</dbReference>
<dbReference type="STRING" id="314283.MED297_19572"/>
<dbReference type="GO" id="GO:0016301">
    <property type="term" value="F:kinase activity"/>
    <property type="evidence" value="ECO:0007669"/>
    <property type="project" value="UniProtKB-KW"/>
</dbReference>
<dbReference type="Pfam" id="PF25487">
    <property type="entry name" value="ETR1_N"/>
    <property type="match status" value="1"/>
</dbReference>
<dbReference type="NCBIfam" id="TIGR00254">
    <property type="entry name" value="GGDEF"/>
    <property type="match status" value="1"/>
</dbReference>
<dbReference type="AlphaFoldDB" id="A4B919"/>
<dbReference type="OrthoDB" id="9812260at2"/>
<evidence type="ECO:0000256" key="5">
    <source>
        <dbReference type="SAM" id="Phobius"/>
    </source>
</evidence>
<name>A4B919_9GAMM</name>
<dbReference type="InterPro" id="IPR000160">
    <property type="entry name" value="GGDEF_dom"/>
</dbReference>
<evidence type="ECO:0000256" key="3">
    <source>
        <dbReference type="ARBA" id="ARBA00034247"/>
    </source>
</evidence>
<evidence type="ECO:0000256" key="1">
    <source>
        <dbReference type="ARBA" id="ARBA00001946"/>
    </source>
</evidence>
<evidence type="ECO:0000256" key="2">
    <source>
        <dbReference type="ARBA" id="ARBA00012528"/>
    </source>
</evidence>
<dbReference type="PANTHER" id="PTHR45138:SF9">
    <property type="entry name" value="DIGUANYLATE CYCLASE DGCM-RELATED"/>
    <property type="match status" value="1"/>
</dbReference>
<evidence type="ECO:0000313" key="7">
    <source>
        <dbReference type="EMBL" id="EAR11120.1"/>
    </source>
</evidence>
<dbReference type="GO" id="GO:0043709">
    <property type="term" value="P:cell adhesion involved in single-species biofilm formation"/>
    <property type="evidence" value="ECO:0007669"/>
    <property type="project" value="TreeGrafter"/>
</dbReference>
<dbReference type="EMBL" id="AAOE01000001">
    <property type="protein sequence ID" value="EAR11120.1"/>
    <property type="molecule type" value="Genomic_DNA"/>
</dbReference>
<dbReference type="EC" id="2.7.7.65" evidence="2"/>
<dbReference type="GO" id="GO:0052621">
    <property type="term" value="F:diguanylate cyclase activity"/>
    <property type="evidence" value="ECO:0007669"/>
    <property type="project" value="UniProtKB-EC"/>
</dbReference>
<dbReference type="GO" id="GO:0005886">
    <property type="term" value="C:plasma membrane"/>
    <property type="evidence" value="ECO:0007669"/>
    <property type="project" value="TreeGrafter"/>
</dbReference>
<feature type="transmembrane region" description="Helical" evidence="5">
    <location>
        <begin position="97"/>
        <end position="118"/>
    </location>
</feature>
<evidence type="ECO:0000259" key="6">
    <source>
        <dbReference type="PROSITE" id="PS50887"/>
    </source>
</evidence>
<organism evidence="7 8">
    <name type="scientific">Reinekea blandensis MED297</name>
    <dbReference type="NCBI Taxonomy" id="314283"/>
    <lineage>
        <taxon>Bacteria</taxon>
        <taxon>Pseudomonadati</taxon>
        <taxon>Pseudomonadota</taxon>
        <taxon>Gammaproteobacteria</taxon>
        <taxon>Oceanospirillales</taxon>
        <taxon>Saccharospirillaceae</taxon>
        <taxon>Reinekea</taxon>
    </lineage>
</organism>
<keyword evidence="5" id="KW-0472">Membrane</keyword>
<sequence>MSWLERLFQGNLMPHGQCLLWRPDLLLMHIGGDILTVVAYFTIPIALILLVKKRDDLEFNWVFLMFSAFIFLCGLTHLIALINIWHGYYFIEGLAKVLTGIVSISTACMTLALLPKAISMPSRKSMLQMNRQLKTAKEDLLDLTEQLERKVTERTIALEKLAVTDELTDLLNRRAVMARLTGQLQLARRYGKPFSLMMCDLDYFKSINDTYGHPIGDEVLTVFADHLKQATREVDSVGRVGGEEFLILFPETPLAEAITVAERLCERCRDDRTVSAYDGTVITFSCSIGVVQCNADDSEKTLLNRVDVALYDAKASGRDTVASA</sequence>
<keyword evidence="5" id="KW-1133">Transmembrane helix</keyword>
<comment type="caution">
    <text evidence="7">The sequence shown here is derived from an EMBL/GenBank/DDBJ whole genome shotgun (WGS) entry which is preliminary data.</text>
</comment>
<feature type="transmembrane region" description="Helical" evidence="5">
    <location>
        <begin position="62"/>
        <end position="85"/>
    </location>
</feature>
<keyword evidence="5" id="KW-0812">Transmembrane</keyword>
<dbReference type="Proteomes" id="UP000005953">
    <property type="component" value="Unassembled WGS sequence"/>
</dbReference>
<dbReference type="PANTHER" id="PTHR45138">
    <property type="entry name" value="REGULATORY COMPONENTS OF SENSORY TRANSDUCTION SYSTEM"/>
    <property type="match status" value="1"/>
</dbReference>
<comment type="cofactor">
    <cofactor evidence="1">
        <name>Mg(2+)</name>
        <dbReference type="ChEBI" id="CHEBI:18420"/>
    </cofactor>
</comment>
<comment type="catalytic activity">
    <reaction evidence="3">
        <text>2 GTP = 3',3'-c-di-GMP + 2 diphosphate</text>
        <dbReference type="Rhea" id="RHEA:24898"/>
        <dbReference type="ChEBI" id="CHEBI:33019"/>
        <dbReference type="ChEBI" id="CHEBI:37565"/>
        <dbReference type="ChEBI" id="CHEBI:58805"/>
        <dbReference type="EC" id="2.7.7.65"/>
    </reaction>
</comment>
<evidence type="ECO:0000313" key="8">
    <source>
        <dbReference type="Proteomes" id="UP000005953"/>
    </source>
</evidence>
<evidence type="ECO:0000256" key="4">
    <source>
        <dbReference type="SAM" id="Coils"/>
    </source>
</evidence>
<dbReference type="GO" id="GO:1902201">
    <property type="term" value="P:negative regulation of bacterial-type flagellum-dependent cell motility"/>
    <property type="evidence" value="ECO:0007669"/>
    <property type="project" value="TreeGrafter"/>
</dbReference>
<dbReference type="RefSeq" id="WP_008044560.1">
    <property type="nucleotide sequence ID" value="NZ_CH724151.1"/>
</dbReference>
<reference evidence="7 8" key="1">
    <citation type="submission" date="2006-02" db="EMBL/GenBank/DDBJ databases">
        <authorList>
            <person name="Pinhassi J."/>
            <person name="Pedros-Alio C."/>
            <person name="Ferriera S."/>
            <person name="Johnson J."/>
            <person name="Kravitz S."/>
            <person name="Halpern A."/>
            <person name="Remington K."/>
            <person name="Beeson K."/>
            <person name="Tran B."/>
            <person name="Rogers Y.-H."/>
            <person name="Friedman R."/>
            <person name="Venter J.C."/>
        </authorList>
    </citation>
    <scope>NUCLEOTIDE SEQUENCE [LARGE SCALE GENOMIC DNA]</scope>
    <source>
        <strain evidence="7 8">MED297</strain>
    </source>
</reference>
<feature type="domain" description="GGDEF" evidence="6">
    <location>
        <begin position="192"/>
        <end position="324"/>
    </location>
</feature>
<dbReference type="HOGENOM" id="CLU_857587_0_0_6"/>
<dbReference type="SMART" id="SM00267">
    <property type="entry name" value="GGDEF"/>
    <property type="match status" value="1"/>
</dbReference>
<dbReference type="FunFam" id="3.30.70.270:FF:000001">
    <property type="entry name" value="Diguanylate cyclase domain protein"/>
    <property type="match status" value="1"/>
</dbReference>
<dbReference type="InterPro" id="IPR029787">
    <property type="entry name" value="Nucleotide_cyclase"/>
</dbReference>
<accession>A4B919</accession>
<dbReference type="Gene3D" id="3.30.70.270">
    <property type="match status" value="1"/>
</dbReference>
<dbReference type="Pfam" id="PF00990">
    <property type="entry name" value="GGDEF"/>
    <property type="match status" value="1"/>
</dbReference>
<dbReference type="InterPro" id="IPR050469">
    <property type="entry name" value="Diguanylate_Cyclase"/>
</dbReference>
<dbReference type="PROSITE" id="PS50887">
    <property type="entry name" value="GGDEF"/>
    <property type="match status" value="1"/>
</dbReference>
<keyword evidence="8" id="KW-1185">Reference proteome</keyword>
<keyword evidence="7" id="KW-0418">Kinase</keyword>
<dbReference type="CDD" id="cd01949">
    <property type="entry name" value="GGDEF"/>
    <property type="match status" value="1"/>
</dbReference>
<keyword evidence="4" id="KW-0175">Coiled coil</keyword>
<feature type="coiled-coil region" evidence="4">
    <location>
        <begin position="126"/>
        <end position="153"/>
    </location>
</feature>
<proteinExistence type="predicted"/>
<keyword evidence="7" id="KW-0808">Transferase</keyword>
<dbReference type="InterPro" id="IPR058544">
    <property type="entry name" value="ETR1_N"/>
</dbReference>
<feature type="transmembrane region" description="Helical" evidence="5">
    <location>
        <begin position="26"/>
        <end position="50"/>
    </location>
</feature>